<feature type="transmembrane region" description="Helical" evidence="1">
    <location>
        <begin position="168"/>
        <end position="187"/>
    </location>
</feature>
<keyword evidence="3" id="KW-0012">Acyltransferase</keyword>
<reference evidence="3 4" key="1">
    <citation type="submission" date="2017-05" db="EMBL/GenBank/DDBJ databases">
        <authorList>
            <person name="Varghese N."/>
            <person name="Submissions S."/>
        </authorList>
    </citation>
    <scope>NUCLEOTIDE SEQUENCE [LARGE SCALE GENOMIC DNA]</scope>
    <source>
        <strain evidence="3 4">DSM 29506</strain>
    </source>
</reference>
<protein>
    <submittedName>
        <fullName evidence="3">Acyltransferase family protein</fullName>
    </submittedName>
</protein>
<feature type="transmembrane region" description="Helical" evidence="1">
    <location>
        <begin position="135"/>
        <end position="161"/>
    </location>
</feature>
<organism evidence="3 4">
    <name type="scientific">Thalassovita litoralis</name>
    <dbReference type="NCBI Taxonomy" id="1010611"/>
    <lineage>
        <taxon>Bacteria</taxon>
        <taxon>Pseudomonadati</taxon>
        <taxon>Pseudomonadota</taxon>
        <taxon>Alphaproteobacteria</taxon>
        <taxon>Rhodobacterales</taxon>
        <taxon>Roseobacteraceae</taxon>
        <taxon>Thalassovita</taxon>
    </lineage>
</organism>
<accession>A0A521EXJ9</accession>
<evidence type="ECO:0000313" key="3">
    <source>
        <dbReference type="EMBL" id="SMO87860.1"/>
    </source>
</evidence>
<dbReference type="InterPro" id="IPR002656">
    <property type="entry name" value="Acyl_transf_3_dom"/>
</dbReference>
<keyword evidence="3" id="KW-0808">Transferase</keyword>
<dbReference type="GO" id="GO:0016747">
    <property type="term" value="F:acyltransferase activity, transferring groups other than amino-acyl groups"/>
    <property type="evidence" value="ECO:0007669"/>
    <property type="project" value="InterPro"/>
</dbReference>
<dbReference type="AlphaFoldDB" id="A0A521EXJ9"/>
<gene>
    <name evidence="3" type="ORF">SAMN06265173_12043</name>
</gene>
<keyword evidence="1" id="KW-0812">Transmembrane</keyword>
<evidence type="ECO:0000256" key="1">
    <source>
        <dbReference type="SAM" id="Phobius"/>
    </source>
</evidence>
<proteinExistence type="predicted"/>
<dbReference type="Pfam" id="PF01757">
    <property type="entry name" value="Acyl_transf_3"/>
    <property type="match status" value="1"/>
</dbReference>
<evidence type="ECO:0000313" key="4">
    <source>
        <dbReference type="Proteomes" id="UP000316030"/>
    </source>
</evidence>
<dbReference type="Proteomes" id="UP000316030">
    <property type="component" value="Unassembled WGS sequence"/>
</dbReference>
<feature type="transmembrane region" description="Helical" evidence="1">
    <location>
        <begin position="105"/>
        <end position="123"/>
    </location>
</feature>
<feature type="domain" description="Acyltransferase 3" evidence="2">
    <location>
        <begin position="23"/>
        <end position="209"/>
    </location>
</feature>
<sequence length="229" mass="24319">MAVRAGGRSRIDRAPLGVLIYPVPVKSVFWFLWALFVLQMVAYAVRRWVPGMARPVLVGLLLASVAVFLLRVDPGSAVTIVENAPYFLLGVLLSGARRHLIPRGMMGLMAALALFLLAEALRFRDGGDAPWFQLVALLAVLGFAGAVGWIGGAVGGVLAWLGTRTMPIYLVHIIVTAATRVMLLKLGVSGVGLHLVLGTVLGVALPLVLDAVVQRLRLGALAGFGQRRG</sequence>
<dbReference type="EMBL" id="FXTO01000020">
    <property type="protein sequence ID" value="SMO87860.1"/>
    <property type="molecule type" value="Genomic_DNA"/>
</dbReference>
<keyword evidence="1" id="KW-0472">Membrane</keyword>
<evidence type="ECO:0000259" key="2">
    <source>
        <dbReference type="Pfam" id="PF01757"/>
    </source>
</evidence>
<dbReference type="RefSeq" id="WP_185959023.1">
    <property type="nucleotide sequence ID" value="NZ_FXTO01000020.1"/>
</dbReference>
<keyword evidence="4" id="KW-1185">Reference proteome</keyword>
<name>A0A521EXJ9_9RHOB</name>
<feature type="transmembrane region" description="Helical" evidence="1">
    <location>
        <begin position="193"/>
        <end position="213"/>
    </location>
</feature>
<keyword evidence="1" id="KW-1133">Transmembrane helix</keyword>
<feature type="transmembrane region" description="Helical" evidence="1">
    <location>
        <begin position="52"/>
        <end position="70"/>
    </location>
</feature>